<evidence type="ECO:0000259" key="10">
    <source>
        <dbReference type="Pfam" id="PF00749"/>
    </source>
</evidence>
<dbReference type="HAMAP" id="MF_01428">
    <property type="entry name" value="Glu_Q_tRNA_synth"/>
    <property type="match status" value="1"/>
</dbReference>
<evidence type="ECO:0000256" key="2">
    <source>
        <dbReference type="ARBA" id="ARBA00022723"/>
    </source>
</evidence>
<dbReference type="GO" id="GO:0005829">
    <property type="term" value="C:cytosol"/>
    <property type="evidence" value="ECO:0007669"/>
    <property type="project" value="TreeGrafter"/>
</dbReference>
<evidence type="ECO:0000256" key="5">
    <source>
        <dbReference type="ARBA" id="ARBA00022840"/>
    </source>
</evidence>
<feature type="binding site" evidence="7">
    <location>
        <position position="143"/>
    </location>
    <ligand>
        <name>Zn(2+)</name>
        <dbReference type="ChEBI" id="CHEBI:29105"/>
    </ligand>
</feature>
<evidence type="ECO:0000313" key="12">
    <source>
        <dbReference type="EMBL" id="SIP72276.1"/>
    </source>
</evidence>
<dbReference type="InterPro" id="IPR049940">
    <property type="entry name" value="GluQ/Sye"/>
</dbReference>
<dbReference type="PANTHER" id="PTHR43311">
    <property type="entry name" value="GLUTAMATE--TRNA LIGASE"/>
    <property type="match status" value="1"/>
</dbReference>
<dbReference type="GO" id="GO:0004818">
    <property type="term" value="F:glutamate-tRNA ligase activity"/>
    <property type="evidence" value="ECO:0007669"/>
    <property type="project" value="TreeGrafter"/>
</dbReference>
<reference evidence="13" key="2">
    <citation type="submission" date="2016-12" db="EMBL/GenBank/DDBJ databases">
        <authorList>
            <person name="Gaudriault S."/>
        </authorList>
    </citation>
    <scope>NUCLEOTIDE SEQUENCE [LARGE SCALE GENOMIC DNA]</scope>
    <source>
        <strain evidence="13">HGB1681 (deposited as PTA-6826 in the American Type Culture Collection)</strain>
    </source>
</reference>
<keyword evidence="5 7" id="KW-0067">ATP-binding</keyword>
<evidence type="ECO:0000313" key="13">
    <source>
        <dbReference type="Proteomes" id="UP000196435"/>
    </source>
</evidence>
<comment type="function">
    <text evidence="7">Catalyzes the tRNA-independent activation of glutamate in presence of ATP and the subsequent transfer of glutamate onto a tRNA(Asp). Glutamate is transferred on the 2-amino-5-(4,5-dihydroxy-2-cyclopenten-1-yl) moiety of the queuosine in the wobble position of the QUC anticodon.</text>
</comment>
<dbReference type="EMBL" id="FTLG01000048">
    <property type="protein sequence ID" value="SIP72276.1"/>
    <property type="molecule type" value="Genomic_DNA"/>
</dbReference>
<dbReference type="Proteomes" id="UP000224871">
    <property type="component" value="Unassembled WGS sequence"/>
</dbReference>
<keyword evidence="8" id="KW-0648">Protein biosynthesis</keyword>
<dbReference type="GO" id="GO:0006424">
    <property type="term" value="P:glutamyl-tRNA aminoacylation"/>
    <property type="evidence" value="ECO:0007669"/>
    <property type="project" value="InterPro"/>
</dbReference>
<evidence type="ECO:0000313" key="14">
    <source>
        <dbReference type="Proteomes" id="UP000224871"/>
    </source>
</evidence>
<evidence type="ECO:0000313" key="11">
    <source>
        <dbReference type="EMBL" id="PHM33409.1"/>
    </source>
</evidence>
<gene>
    <name evidence="7 12" type="primary">gluQ</name>
    <name evidence="11" type="ORF">Xinn_02488</name>
    <name evidence="12" type="ORF">XIS1_1410015</name>
</gene>
<dbReference type="FunFam" id="3.40.50.620:FF:000093">
    <property type="entry name" value="Glutamyl-Q tRNA(Asp) synthetase"/>
    <property type="match status" value="1"/>
</dbReference>
<feature type="compositionally biased region" description="Polar residues" evidence="9">
    <location>
        <begin position="17"/>
        <end position="30"/>
    </location>
</feature>
<keyword evidence="1 7" id="KW-0436">Ligase</keyword>
<feature type="binding site" evidence="7">
    <location>
        <position position="196"/>
    </location>
    <ligand>
        <name>L-glutamate</name>
        <dbReference type="ChEBI" id="CHEBI:29985"/>
    </ligand>
</feature>
<evidence type="ECO:0000256" key="6">
    <source>
        <dbReference type="ARBA" id="ARBA00023146"/>
    </source>
</evidence>
<evidence type="ECO:0000256" key="1">
    <source>
        <dbReference type="ARBA" id="ARBA00022598"/>
    </source>
</evidence>
<feature type="short sequence motif" description="'HIGH' region" evidence="7">
    <location>
        <begin position="36"/>
        <end position="46"/>
    </location>
</feature>
<feature type="region of interest" description="Disordered" evidence="9">
    <location>
        <begin position="1"/>
        <end position="32"/>
    </location>
</feature>
<dbReference type="NCBIfam" id="NF004312">
    <property type="entry name" value="PRK05710.1-1"/>
    <property type="match status" value="1"/>
</dbReference>
<dbReference type="PANTHER" id="PTHR43311:SF1">
    <property type="entry name" value="GLUTAMYL-Q TRNA(ASP) SYNTHETASE"/>
    <property type="match status" value="1"/>
</dbReference>
<dbReference type="InterPro" id="IPR020058">
    <property type="entry name" value="Glu/Gln-tRNA-synth_Ib_cat-dom"/>
</dbReference>
<evidence type="ECO:0000256" key="3">
    <source>
        <dbReference type="ARBA" id="ARBA00022741"/>
    </source>
</evidence>
<dbReference type="GO" id="GO:0005524">
    <property type="term" value="F:ATP binding"/>
    <property type="evidence" value="ECO:0007669"/>
    <property type="project" value="UniProtKB-KW"/>
</dbReference>
<dbReference type="NCBIfam" id="NF004314">
    <property type="entry name" value="PRK05710.1-3"/>
    <property type="match status" value="1"/>
</dbReference>
<dbReference type="Proteomes" id="UP000196435">
    <property type="component" value="Unassembled WGS sequence"/>
</dbReference>
<evidence type="ECO:0000256" key="8">
    <source>
        <dbReference type="RuleBase" id="RU363037"/>
    </source>
</evidence>
<accession>A0A1N6MTU4</accession>
<sequence length="318" mass="36309">MGEYGAARRRMYLSSDPDMTQSESEHSSSYIGRFAPSPSGDLHFGSLVTALGSYLQARAHHGKWLMRIDDIDPPREVPGSAARILRALEHYGLYWDGEVLYQSQRHEAYRAILAQLQQQGNSYYCSCTRQRIHRLGGFYDTHCRKLQLPAHNAAIRLKQYRPVYDFYDKLQGNVTVPVKMAEEDFIIHRKDGLFAYNLVVVIDDNYQGITEIVRGADLIEPTVRQISLYRYLNFTTPDYVHLPLVLNGEGNKLSKQNHAKPIPLDDPRPLLVKALSFLNQPTITGWQDITTEQLLEQAIAGWNIEHVPPNDIINGQFK</sequence>
<feature type="short sequence motif" description="'KMSKS' region" evidence="7">
    <location>
        <begin position="252"/>
        <end position="256"/>
    </location>
</feature>
<dbReference type="GO" id="GO:0006400">
    <property type="term" value="P:tRNA modification"/>
    <property type="evidence" value="ECO:0007669"/>
    <property type="project" value="InterPro"/>
</dbReference>
<dbReference type="Pfam" id="PF00749">
    <property type="entry name" value="tRNA-synt_1c"/>
    <property type="match status" value="1"/>
</dbReference>
<reference evidence="11 14" key="3">
    <citation type="journal article" date="2017" name="Nat. Microbiol.">
        <title>Natural product diversity associated with the nematode symbionts Photorhabdus and Xenorhabdus.</title>
        <authorList>
            <person name="Tobias N.J."/>
            <person name="Wolff H."/>
            <person name="Djahanschiri B."/>
            <person name="Grundmann F."/>
            <person name="Kronenwerth M."/>
            <person name="Shi Y.M."/>
            <person name="Simonyi S."/>
            <person name="Grun P."/>
            <person name="Shapiro-Ilan D."/>
            <person name="Pidot S.J."/>
            <person name="Stinear T.P."/>
            <person name="Ebersberger I."/>
            <person name="Bode H.B."/>
        </authorList>
    </citation>
    <scope>NUCLEOTIDE SEQUENCE [LARGE SCALE GENOMIC DNA]</scope>
    <source>
        <strain evidence="11 14">DSM 16336</strain>
    </source>
</reference>
<protein>
    <recommendedName>
        <fullName evidence="7">Glutamyl-Q tRNA(Asp) synthetase</fullName>
        <shortName evidence="7">Glu-Q-RSs</shortName>
        <ecNumber evidence="7">6.1.1.-</ecNumber>
    </recommendedName>
</protein>
<dbReference type="NCBIfam" id="TIGR03838">
    <property type="entry name" value="queuosine_YadB"/>
    <property type="match status" value="1"/>
</dbReference>
<evidence type="ECO:0000256" key="9">
    <source>
        <dbReference type="SAM" id="MobiDB-lite"/>
    </source>
</evidence>
<dbReference type="Gene3D" id="3.40.50.620">
    <property type="entry name" value="HUPs"/>
    <property type="match status" value="1"/>
</dbReference>
<proteinExistence type="inferred from homology"/>
<comment type="cofactor">
    <cofactor evidence="7">
        <name>Zn(2+)</name>
        <dbReference type="ChEBI" id="CHEBI:29105"/>
    </cofactor>
    <text evidence="7">Binds 1 zinc ion per subunit.</text>
</comment>
<dbReference type="AlphaFoldDB" id="A0A1N6MTU4"/>
<feature type="binding site" evidence="7">
    <location>
        <position position="69"/>
    </location>
    <ligand>
        <name>L-glutamate</name>
        <dbReference type="ChEBI" id="CHEBI:29985"/>
    </ligand>
</feature>
<organism evidence="12 13">
    <name type="scientific">Xenorhabdus innexi</name>
    <dbReference type="NCBI Taxonomy" id="290109"/>
    <lineage>
        <taxon>Bacteria</taxon>
        <taxon>Pseudomonadati</taxon>
        <taxon>Pseudomonadota</taxon>
        <taxon>Gammaproteobacteria</taxon>
        <taxon>Enterobacterales</taxon>
        <taxon>Morganellaceae</taxon>
        <taxon>Xenorhabdus</taxon>
    </lineage>
</organism>
<dbReference type="InterPro" id="IPR000924">
    <property type="entry name" value="Glu/Gln-tRNA-synth"/>
</dbReference>
<comment type="similarity">
    <text evidence="7">Belongs to the class-I aminoacyl-tRNA synthetase family. GluQ subfamily.</text>
</comment>
<dbReference type="SUPFAM" id="SSF52374">
    <property type="entry name" value="Nucleotidylyl transferase"/>
    <property type="match status" value="1"/>
</dbReference>
<feature type="binding site" evidence="7">
    <location>
        <position position="139"/>
    </location>
    <ligand>
        <name>Zn(2+)</name>
        <dbReference type="ChEBI" id="CHEBI:29105"/>
    </ligand>
</feature>
<keyword evidence="14" id="KW-1185">Reference proteome</keyword>
<feature type="binding site" evidence="7">
    <location>
        <position position="127"/>
    </location>
    <ligand>
        <name>Zn(2+)</name>
        <dbReference type="ChEBI" id="CHEBI:29105"/>
    </ligand>
</feature>
<dbReference type="EMBL" id="NIBU01000029">
    <property type="protein sequence ID" value="PHM33409.1"/>
    <property type="molecule type" value="Genomic_DNA"/>
</dbReference>
<reference evidence="12" key="1">
    <citation type="submission" date="2016-12" db="EMBL/GenBank/DDBJ databases">
        <authorList>
            <person name="Song W.-J."/>
            <person name="Kurnit D.M."/>
        </authorList>
    </citation>
    <scope>NUCLEOTIDE SEQUENCE [LARGE SCALE GENOMIC DNA]</scope>
    <source>
        <strain evidence="12">HGB1681</strain>
    </source>
</reference>
<evidence type="ECO:0000256" key="7">
    <source>
        <dbReference type="HAMAP-Rule" id="MF_01428"/>
    </source>
</evidence>
<dbReference type="InterPro" id="IPR014729">
    <property type="entry name" value="Rossmann-like_a/b/a_fold"/>
</dbReference>
<feature type="binding site" evidence="7">
    <location>
        <position position="125"/>
    </location>
    <ligand>
        <name>Zn(2+)</name>
        <dbReference type="ChEBI" id="CHEBI:29105"/>
    </ligand>
</feature>
<keyword evidence="6 7" id="KW-0030">Aminoacyl-tRNA synthetase</keyword>
<keyword evidence="2 7" id="KW-0479">Metal-binding</keyword>
<feature type="binding site" evidence="7">
    <location>
        <begin position="33"/>
        <end position="37"/>
    </location>
    <ligand>
        <name>L-glutamate</name>
        <dbReference type="ChEBI" id="CHEBI:29985"/>
    </ligand>
</feature>
<dbReference type="EC" id="6.1.1.-" evidence="7"/>
<keyword evidence="3 7" id="KW-0547">Nucleotide-binding</keyword>
<feature type="binding site" evidence="7">
    <location>
        <position position="255"/>
    </location>
    <ligand>
        <name>ATP</name>
        <dbReference type="ChEBI" id="CHEBI:30616"/>
    </ligand>
</feature>
<dbReference type="GO" id="GO:0008270">
    <property type="term" value="F:zinc ion binding"/>
    <property type="evidence" value="ECO:0007669"/>
    <property type="project" value="UniProtKB-UniRule"/>
</dbReference>
<feature type="binding site" evidence="7">
    <location>
        <position position="214"/>
    </location>
    <ligand>
        <name>L-glutamate</name>
        <dbReference type="ChEBI" id="CHEBI:29985"/>
    </ligand>
</feature>
<dbReference type="PRINTS" id="PR00987">
    <property type="entry name" value="TRNASYNTHGLU"/>
</dbReference>
<keyword evidence="4 7" id="KW-0862">Zinc</keyword>
<name>A0A1N6MTU4_9GAMM</name>
<dbReference type="InterPro" id="IPR022380">
    <property type="entry name" value="Glu-Q_tRNA(Asp)_Synthase"/>
</dbReference>
<evidence type="ECO:0000256" key="4">
    <source>
        <dbReference type="ARBA" id="ARBA00022833"/>
    </source>
</evidence>
<feature type="domain" description="Glutamyl/glutaminyl-tRNA synthetase class Ib catalytic" evidence="10">
    <location>
        <begin position="33"/>
        <end position="261"/>
    </location>
</feature>